<reference evidence="3 4" key="1">
    <citation type="submission" date="2018-11" db="EMBL/GenBank/DDBJ databases">
        <title>Sequencing the genomes of 1000 actinobacteria strains.</title>
        <authorList>
            <person name="Klenk H.-P."/>
        </authorList>
    </citation>
    <scope>NUCLEOTIDE SEQUENCE [LARGE SCALE GENOMIC DNA]</scope>
    <source>
        <strain evidence="3 4">DSM 9580</strain>
    </source>
</reference>
<dbReference type="Pfam" id="PF22504">
    <property type="entry name" value="DUF6993"/>
    <property type="match status" value="1"/>
</dbReference>
<keyword evidence="4" id="KW-1185">Reference proteome</keyword>
<dbReference type="InterPro" id="IPR054262">
    <property type="entry name" value="DUF6993"/>
</dbReference>
<dbReference type="EMBL" id="RKHJ01000001">
    <property type="protein sequence ID" value="ROR67255.1"/>
    <property type="molecule type" value="Genomic_DNA"/>
</dbReference>
<evidence type="ECO:0000313" key="4">
    <source>
        <dbReference type="Proteomes" id="UP000275456"/>
    </source>
</evidence>
<dbReference type="OrthoDB" id="5125712at2"/>
<feature type="chain" id="PRO_5038422052" description="DUF6993 domain-containing protein" evidence="1">
    <location>
        <begin position="19"/>
        <end position="145"/>
    </location>
</feature>
<feature type="signal peptide" evidence="1">
    <location>
        <begin position="1"/>
        <end position="18"/>
    </location>
</feature>
<gene>
    <name evidence="3" type="ORF">EDD26_2663</name>
</gene>
<dbReference type="PROSITE" id="PS51257">
    <property type="entry name" value="PROKAR_LIPOPROTEIN"/>
    <property type="match status" value="1"/>
</dbReference>
<dbReference type="Proteomes" id="UP000275456">
    <property type="component" value="Unassembled WGS sequence"/>
</dbReference>
<accession>A0A3N2AWB3</accession>
<proteinExistence type="predicted"/>
<dbReference type="RefSeq" id="WP_123698144.1">
    <property type="nucleotide sequence ID" value="NZ_RKHJ01000001.1"/>
</dbReference>
<organism evidence="3 4">
    <name type="scientific">Agrococcus jenensis</name>
    <dbReference type="NCBI Taxonomy" id="46353"/>
    <lineage>
        <taxon>Bacteria</taxon>
        <taxon>Bacillati</taxon>
        <taxon>Actinomycetota</taxon>
        <taxon>Actinomycetes</taxon>
        <taxon>Micrococcales</taxon>
        <taxon>Microbacteriaceae</taxon>
        <taxon>Agrococcus</taxon>
    </lineage>
</organism>
<evidence type="ECO:0000259" key="2">
    <source>
        <dbReference type="Pfam" id="PF22504"/>
    </source>
</evidence>
<evidence type="ECO:0000256" key="1">
    <source>
        <dbReference type="SAM" id="SignalP"/>
    </source>
</evidence>
<comment type="caution">
    <text evidence="3">The sequence shown here is derived from an EMBL/GenBank/DDBJ whole genome shotgun (WGS) entry which is preliminary data.</text>
</comment>
<dbReference type="AlphaFoldDB" id="A0A3N2AWB3"/>
<evidence type="ECO:0000313" key="3">
    <source>
        <dbReference type="EMBL" id="ROR67255.1"/>
    </source>
</evidence>
<sequence>MHRHRIAAVALLAALVLAGCTSTGITEPPVASDGAVETPDGAAGGAVDAAPDAELDAFRAAIAGHAPTDPDALVAAVESAGFPRSAIERTREVDSLGAPVTFVQIAVRTEAGCIVGEVGAGEPRAVRAAALGGGRCLVGEIVTVD</sequence>
<keyword evidence="1" id="KW-0732">Signal</keyword>
<feature type="domain" description="DUF6993" evidence="2">
    <location>
        <begin position="60"/>
        <end position="140"/>
    </location>
</feature>
<protein>
    <recommendedName>
        <fullName evidence="2">DUF6993 domain-containing protein</fullName>
    </recommendedName>
</protein>
<name>A0A3N2AWB3_9MICO</name>